<dbReference type="CDD" id="cd05233">
    <property type="entry name" value="SDR_c"/>
    <property type="match status" value="1"/>
</dbReference>
<dbReference type="InterPro" id="IPR036291">
    <property type="entry name" value="NAD(P)-bd_dom_sf"/>
</dbReference>
<accession>A0A8H4KUN1</accession>
<reference evidence="6 7" key="1">
    <citation type="submission" date="2020-01" db="EMBL/GenBank/DDBJ databases">
        <title>Identification and distribution of gene clusters putatively required for synthesis of sphingolipid metabolism inhibitors in phylogenetically diverse species of the filamentous fungus Fusarium.</title>
        <authorList>
            <person name="Kim H.-S."/>
            <person name="Busman M."/>
            <person name="Brown D.W."/>
            <person name="Divon H."/>
            <person name="Uhlig S."/>
            <person name="Proctor R.H."/>
        </authorList>
    </citation>
    <scope>NUCLEOTIDE SEQUENCE [LARGE SCALE GENOMIC DNA]</scope>
    <source>
        <strain evidence="6 7">NRRL 20459</strain>
    </source>
</reference>
<keyword evidence="7" id="KW-1185">Reference proteome</keyword>
<dbReference type="PRINTS" id="PR00080">
    <property type="entry name" value="SDRFAMILY"/>
</dbReference>
<dbReference type="Pfam" id="PF00106">
    <property type="entry name" value="adh_short"/>
    <property type="match status" value="1"/>
</dbReference>
<gene>
    <name evidence="6" type="ORF">FALBO_15134</name>
</gene>
<dbReference type="GO" id="GO:0032787">
    <property type="term" value="P:monocarboxylic acid metabolic process"/>
    <property type="evidence" value="ECO:0007669"/>
    <property type="project" value="UniProtKB-ARBA"/>
</dbReference>
<sequence length="245" mass="26043">MTKRVALVTGSTAGIGEGIAEFLAKEGWRVVVSGRREQEGNKIVDRIRSDGGEAMFIAANLSNQDSIKELHKKAIAAWGRIDGAVNNAGINTDQAKFAELSDEEFQKMIQVNVLGVFRCMQLQIKHMLPYKSGSIVNIASTAGQRSTILSGTYSATKHAVIGLTKTAGVEYAADGICVNAVAPGCVKTQFLQQALSSGWSEESISDLFPIKRLSEPKDIARAVSFLLNSPCAVGSVVTVDGGHCA</sequence>
<name>A0A8H4KUN1_9HYPO</name>
<dbReference type="EC" id="1.1.1.100" evidence="2"/>
<dbReference type="AlphaFoldDB" id="A0A8H4KUN1"/>
<comment type="similarity">
    <text evidence="1 5">Belongs to the short-chain dehydrogenases/reductases (SDR) family.</text>
</comment>
<dbReference type="PANTHER" id="PTHR42879">
    <property type="entry name" value="3-OXOACYL-(ACYL-CARRIER-PROTEIN) REDUCTASE"/>
    <property type="match status" value="1"/>
</dbReference>
<evidence type="ECO:0000313" key="7">
    <source>
        <dbReference type="Proteomes" id="UP000554235"/>
    </source>
</evidence>
<organism evidence="6 7">
    <name type="scientific">Fusarium albosuccineum</name>
    <dbReference type="NCBI Taxonomy" id="1237068"/>
    <lineage>
        <taxon>Eukaryota</taxon>
        <taxon>Fungi</taxon>
        <taxon>Dikarya</taxon>
        <taxon>Ascomycota</taxon>
        <taxon>Pezizomycotina</taxon>
        <taxon>Sordariomycetes</taxon>
        <taxon>Hypocreomycetidae</taxon>
        <taxon>Hypocreales</taxon>
        <taxon>Nectriaceae</taxon>
        <taxon>Fusarium</taxon>
        <taxon>Fusarium decemcellulare species complex</taxon>
    </lineage>
</organism>
<dbReference type="EMBL" id="JAADYS010002573">
    <property type="protein sequence ID" value="KAF4457795.1"/>
    <property type="molecule type" value="Genomic_DNA"/>
</dbReference>
<evidence type="ECO:0000256" key="2">
    <source>
        <dbReference type="ARBA" id="ARBA00012948"/>
    </source>
</evidence>
<evidence type="ECO:0000256" key="5">
    <source>
        <dbReference type="RuleBase" id="RU000363"/>
    </source>
</evidence>
<dbReference type="Proteomes" id="UP000554235">
    <property type="component" value="Unassembled WGS sequence"/>
</dbReference>
<comment type="caution">
    <text evidence="6">The sequence shown here is derived from an EMBL/GenBank/DDBJ whole genome shotgun (WGS) entry which is preliminary data.</text>
</comment>
<dbReference type="PRINTS" id="PR00081">
    <property type="entry name" value="GDHRDH"/>
</dbReference>
<keyword evidence="3" id="KW-0521">NADP</keyword>
<dbReference type="FunFam" id="3.40.50.720:FF:000084">
    <property type="entry name" value="Short-chain dehydrogenase reductase"/>
    <property type="match status" value="1"/>
</dbReference>
<dbReference type="NCBIfam" id="NF005559">
    <property type="entry name" value="PRK07231.1"/>
    <property type="match status" value="1"/>
</dbReference>
<dbReference type="OrthoDB" id="47007at2759"/>
<comment type="catalytic activity">
    <reaction evidence="4">
        <text>a (3R)-hydroxyacyl-[ACP] + NADP(+) = a 3-oxoacyl-[ACP] + NADPH + H(+)</text>
        <dbReference type="Rhea" id="RHEA:17397"/>
        <dbReference type="Rhea" id="RHEA-COMP:9916"/>
        <dbReference type="Rhea" id="RHEA-COMP:9945"/>
        <dbReference type="ChEBI" id="CHEBI:15378"/>
        <dbReference type="ChEBI" id="CHEBI:57783"/>
        <dbReference type="ChEBI" id="CHEBI:58349"/>
        <dbReference type="ChEBI" id="CHEBI:78776"/>
        <dbReference type="ChEBI" id="CHEBI:78827"/>
        <dbReference type="EC" id="1.1.1.100"/>
    </reaction>
</comment>
<dbReference type="InterPro" id="IPR002347">
    <property type="entry name" value="SDR_fam"/>
</dbReference>
<dbReference type="InterPro" id="IPR050259">
    <property type="entry name" value="SDR"/>
</dbReference>
<dbReference type="GO" id="GO:0004316">
    <property type="term" value="F:3-oxoacyl-[acyl-carrier-protein] reductase (NADPH) activity"/>
    <property type="evidence" value="ECO:0007669"/>
    <property type="project" value="UniProtKB-EC"/>
</dbReference>
<evidence type="ECO:0000256" key="3">
    <source>
        <dbReference type="ARBA" id="ARBA00022857"/>
    </source>
</evidence>
<protein>
    <recommendedName>
        <fullName evidence="2">3-oxoacyl-[acyl-carrier-protein] reductase</fullName>
        <ecNumber evidence="2">1.1.1.100</ecNumber>
    </recommendedName>
</protein>
<dbReference type="PROSITE" id="PS00061">
    <property type="entry name" value="ADH_SHORT"/>
    <property type="match status" value="1"/>
</dbReference>
<dbReference type="PANTHER" id="PTHR42879:SF2">
    <property type="entry name" value="3-OXOACYL-[ACYL-CARRIER-PROTEIN] REDUCTASE FABG"/>
    <property type="match status" value="1"/>
</dbReference>
<evidence type="ECO:0000256" key="4">
    <source>
        <dbReference type="ARBA" id="ARBA00048508"/>
    </source>
</evidence>
<proteinExistence type="inferred from homology"/>
<dbReference type="InterPro" id="IPR020904">
    <property type="entry name" value="Sc_DH/Rdtase_CS"/>
</dbReference>
<dbReference type="Gene3D" id="3.40.50.720">
    <property type="entry name" value="NAD(P)-binding Rossmann-like Domain"/>
    <property type="match status" value="1"/>
</dbReference>
<dbReference type="SUPFAM" id="SSF51735">
    <property type="entry name" value="NAD(P)-binding Rossmann-fold domains"/>
    <property type="match status" value="1"/>
</dbReference>
<evidence type="ECO:0000313" key="6">
    <source>
        <dbReference type="EMBL" id="KAF4457795.1"/>
    </source>
</evidence>
<evidence type="ECO:0000256" key="1">
    <source>
        <dbReference type="ARBA" id="ARBA00006484"/>
    </source>
</evidence>